<gene>
    <name evidence="2" type="ORF">J3U87_01035</name>
</gene>
<dbReference type="EMBL" id="CP071793">
    <property type="protein sequence ID" value="QTD51026.1"/>
    <property type="molecule type" value="Genomic_DNA"/>
</dbReference>
<evidence type="ECO:0000256" key="1">
    <source>
        <dbReference type="SAM" id="MobiDB-lite"/>
    </source>
</evidence>
<feature type="compositionally biased region" description="Basic and acidic residues" evidence="1">
    <location>
        <begin position="1"/>
        <end position="12"/>
    </location>
</feature>
<evidence type="ECO:0000313" key="2">
    <source>
        <dbReference type="EMBL" id="QTD51026.1"/>
    </source>
</evidence>
<sequence>MSEETQNEKNEASEQAPPPPPSDKKQVEISLINPMVALSPEIMQPVAMALKTLVEYQQKTGAKGLNARGWGYTFTIRPEK</sequence>
<dbReference type="Proteomes" id="UP000663929">
    <property type="component" value="Chromosome"/>
</dbReference>
<evidence type="ECO:0000313" key="3">
    <source>
        <dbReference type="Proteomes" id="UP000663929"/>
    </source>
</evidence>
<accession>A0A8A4TM37</accession>
<dbReference type="RefSeq" id="WP_237381162.1">
    <property type="nucleotide sequence ID" value="NZ_CP071793.1"/>
</dbReference>
<name>A0A8A4TM37_SULCO</name>
<keyword evidence="3" id="KW-1185">Reference proteome</keyword>
<feature type="region of interest" description="Disordered" evidence="1">
    <location>
        <begin position="1"/>
        <end position="26"/>
    </location>
</feature>
<protein>
    <submittedName>
        <fullName evidence="2">Uncharacterized protein</fullName>
    </submittedName>
</protein>
<dbReference type="AlphaFoldDB" id="A0A8A4TM37"/>
<dbReference type="KEGG" id="scor:J3U87_01035"/>
<organism evidence="2 3">
    <name type="scientific">Sulfidibacter corallicola</name>
    <dbReference type="NCBI Taxonomy" id="2818388"/>
    <lineage>
        <taxon>Bacteria</taxon>
        <taxon>Pseudomonadati</taxon>
        <taxon>Acidobacteriota</taxon>
        <taxon>Holophagae</taxon>
        <taxon>Acanthopleuribacterales</taxon>
        <taxon>Acanthopleuribacteraceae</taxon>
        <taxon>Sulfidibacter</taxon>
    </lineage>
</organism>
<proteinExistence type="predicted"/>
<reference evidence="2" key="1">
    <citation type="submission" date="2021-03" db="EMBL/GenBank/DDBJ databases">
        <title>Acanthopleuribacteraceae sp. M133.</title>
        <authorList>
            <person name="Wang G."/>
        </authorList>
    </citation>
    <scope>NUCLEOTIDE SEQUENCE</scope>
    <source>
        <strain evidence="2">M133</strain>
    </source>
</reference>